<evidence type="ECO:0008006" key="4">
    <source>
        <dbReference type="Google" id="ProtNLM"/>
    </source>
</evidence>
<accession>A0ABQ1UVQ9</accession>
<gene>
    <name evidence="2" type="ORF">GCM10011383_44880</name>
</gene>
<feature type="signal peptide" evidence="1">
    <location>
        <begin position="1"/>
        <end position="20"/>
    </location>
</feature>
<keyword evidence="1" id="KW-0732">Signal</keyword>
<dbReference type="EMBL" id="BMHT01000014">
    <property type="protein sequence ID" value="GGF28160.1"/>
    <property type="molecule type" value="Genomic_DNA"/>
</dbReference>
<dbReference type="Proteomes" id="UP000632273">
    <property type="component" value="Unassembled WGS sequence"/>
</dbReference>
<evidence type="ECO:0000313" key="2">
    <source>
        <dbReference type="EMBL" id="GGF28160.1"/>
    </source>
</evidence>
<evidence type="ECO:0000256" key="1">
    <source>
        <dbReference type="SAM" id="SignalP"/>
    </source>
</evidence>
<protein>
    <recommendedName>
        <fullName evidence="4">DUF3298 domain-containing protein</fullName>
    </recommendedName>
</protein>
<dbReference type="RefSeq" id="WP_188816341.1">
    <property type="nucleotide sequence ID" value="NZ_BMHT01000014.1"/>
</dbReference>
<comment type="caution">
    <text evidence="2">The sequence shown here is derived from an EMBL/GenBank/DDBJ whole genome shotgun (WGS) entry which is preliminary data.</text>
</comment>
<feature type="chain" id="PRO_5045865792" description="DUF3298 domain-containing protein" evidence="1">
    <location>
        <begin position="21"/>
        <end position="306"/>
    </location>
</feature>
<organism evidence="2 3">
    <name type="scientific">Hymenobacter cavernae</name>
    <dbReference type="NCBI Taxonomy" id="2044852"/>
    <lineage>
        <taxon>Bacteria</taxon>
        <taxon>Pseudomonadati</taxon>
        <taxon>Bacteroidota</taxon>
        <taxon>Cytophagia</taxon>
        <taxon>Cytophagales</taxon>
        <taxon>Hymenobacteraceae</taxon>
        <taxon>Hymenobacter</taxon>
    </lineage>
</organism>
<reference evidence="3" key="1">
    <citation type="journal article" date="2019" name="Int. J. Syst. Evol. Microbiol.">
        <title>The Global Catalogue of Microorganisms (GCM) 10K type strain sequencing project: providing services to taxonomists for standard genome sequencing and annotation.</title>
        <authorList>
            <consortium name="The Broad Institute Genomics Platform"/>
            <consortium name="The Broad Institute Genome Sequencing Center for Infectious Disease"/>
            <person name="Wu L."/>
            <person name="Ma J."/>
        </authorList>
    </citation>
    <scope>NUCLEOTIDE SEQUENCE [LARGE SCALE GENOMIC DNA]</scope>
    <source>
        <strain evidence="3">CGMCC 1.15197</strain>
    </source>
</reference>
<keyword evidence="3" id="KW-1185">Reference proteome</keyword>
<sequence>MMIHLLRTSFLLLLASGLRCTPVSDSGANEQKTLVPVPPPTAQQTSSAIRLQAGSLASYVADSLLLVANRDAHTTSSGHWRLLNGADVQLDSLAETLVNEEGSPKFLLYDIVYPVFHLYPSATPAIALNAYYRAAYSELLVQDTSTPRLAAWLRQRPSGKKRRYDAQEAAVDYQVRPYLHSLYITASQDTFLSSVGAYTSEVGSGNLSGLAIYSVQVTRSIQDVAVVFAQSLTRQPWPELDEVVRKRVGVPFLQLPDTTGFACDYFFAPQGLLIGVNWADKSQDETEAFFIEIPYATLMQRLQRTR</sequence>
<name>A0ABQ1UVQ9_9BACT</name>
<evidence type="ECO:0000313" key="3">
    <source>
        <dbReference type="Proteomes" id="UP000632273"/>
    </source>
</evidence>
<proteinExistence type="predicted"/>